<feature type="non-terminal residue" evidence="1">
    <location>
        <position position="139"/>
    </location>
</feature>
<sequence length="139" mass="15726">FNEALLDTYTDEQVTYYVNQSPTLITTRTESIRLLSDHLVAKSAPWPEDHRDETDVMDKARSVGVNVPAVRRIVPLPEGDHLIIMERIHGKTLEQLWPDLGLWSAIRIAWQLRSFVSALRTATSQKTGGVSSGRVNSEW</sequence>
<proteinExistence type="predicted"/>
<dbReference type="HOGENOM" id="CLU_2122045_0_0_1"/>
<organism evidence="1 2">
    <name type="scientific">Paxillus involutus ATCC 200175</name>
    <dbReference type="NCBI Taxonomy" id="664439"/>
    <lineage>
        <taxon>Eukaryota</taxon>
        <taxon>Fungi</taxon>
        <taxon>Dikarya</taxon>
        <taxon>Basidiomycota</taxon>
        <taxon>Agaricomycotina</taxon>
        <taxon>Agaricomycetes</taxon>
        <taxon>Agaricomycetidae</taxon>
        <taxon>Boletales</taxon>
        <taxon>Paxilineae</taxon>
        <taxon>Paxillaceae</taxon>
        <taxon>Paxillus</taxon>
    </lineage>
</organism>
<protein>
    <recommendedName>
        <fullName evidence="3">Aminoglycoside phosphotransferase domain-containing protein</fullName>
    </recommendedName>
</protein>
<evidence type="ECO:0000313" key="2">
    <source>
        <dbReference type="Proteomes" id="UP000053647"/>
    </source>
</evidence>
<dbReference type="AlphaFoldDB" id="A0A0C9SY62"/>
<dbReference type="Gene3D" id="3.30.200.150">
    <property type="match status" value="1"/>
</dbReference>
<dbReference type="InterPro" id="IPR011009">
    <property type="entry name" value="Kinase-like_dom_sf"/>
</dbReference>
<gene>
    <name evidence="1" type="ORF">PAXINDRAFT_46095</name>
</gene>
<dbReference type="Proteomes" id="UP000053647">
    <property type="component" value="Unassembled WGS sequence"/>
</dbReference>
<accession>A0A0C9SY62</accession>
<dbReference type="SUPFAM" id="SSF56112">
    <property type="entry name" value="Protein kinase-like (PK-like)"/>
    <property type="match status" value="1"/>
</dbReference>
<evidence type="ECO:0000313" key="1">
    <source>
        <dbReference type="EMBL" id="KIJ14824.1"/>
    </source>
</evidence>
<dbReference type="EMBL" id="KN819340">
    <property type="protein sequence ID" value="KIJ14824.1"/>
    <property type="molecule type" value="Genomic_DNA"/>
</dbReference>
<evidence type="ECO:0008006" key="3">
    <source>
        <dbReference type="Google" id="ProtNLM"/>
    </source>
</evidence>
<reference evidence="1 2" key="1">
    <citation type="submission" date="2014-06" db="EMBL/GenBank/DDBJ databases">
        <authorList>
            <consortium name="DOE Joint Genome Institute"/>
            <person name="Kuo A."/>
            <person name="Kohler A."/>
            <person name="Nagy L.G."/>
            <person name="Floudas D."/>
            <person name="Copeland A."/>
            <person name="Barry K.W."/>
            <person name="Cichocki N."/>
            <person name="Veneault-Fourrey C."/>
            <person name="LaButti K."/>
            <person name="Lindquist E.A."/>
            <person name="Lipzen A."/>
            <person name="Lundell T."/>
            <person name="Morin E."/>
            <person name="Murat C."/>
            <person name="Sun H."/>
            <person name="Tunlid A."/>
            <person name="Henrissat B."/>
            <person name="Grigoriev I.V."/>
            <person name="Hibbett D.S."/>
            <person name="Martin F."/>
            <person name="Nordberg H.P."/>
            <person name="Cantor M.N."/>
            <person name="Hua S.X."/>
        </authorList>
    </citation>
    <scope>NUCLEOTIDE SEQUENCE [LARGE SCALE GENOMIC DNA]</scope>
    <source>
        <strain evidence="1 2">ATCC 200175</strain>
    </source>
</reference>
<dbReference type="Gene3D" id="3.90.1200.10">
    <property type="match status" value="1"/>
</dbReference>
<dbReference type="OrthoDB" id="2627553at2759"/>
<keyword evidence="2" id="KW-1185">Reference proteome</keyword>
<reference evidence="2" key="2">
    <citation type="submission" date="2015-01" db="EMBL/GenBank/DDBJ databases">
        <title>Evolutionary Origins and Diversification of the Mycorrhizal Mutualists.</title>
        <authorList>
            <consortium name="DOE Joint Genome Institute"/>
            <consortium name="Mycorrhizal Genomics Consortium"/>
            <person name="Kohler A."/>
            <person name="Kuo A."/>
            <person name="Nagy L.G."/>
            <person name="Floudas D."/>
            <person name="Copeland A."/>
            <person name="Barry K.W."/>
            <person name="Cichocki N."/>
            <person name="Veneault-Fourrey C."/>
            <person name="LaButti K."/>
            <person name="Lindquist E.A."/>
            <person name="Lipzen A."/>
            <person name="Lundell T."/>
            <person name="Morin E."/>
            <person name="Murat C."/>
            <person name="Riley R."/>
            <person name="Ohm R."/>
            <person name="Sun H."/>
            <person name="Tunlid A."/>
            <person name="Henrissat B."/>
            <person name="Grigoriev I.V."/>
            <person name="Hibbett D.S."/>
            <person name="Martin F."/>
        </authorList>
    </citation>
    <scope>NUCLEOTIDE SEQUENCE [LARGE SCALE GENOMIC DNA]</scope>
    <source>
        <strain evidence="2">ATCC 200175</strain>
    </source>
</reference>
<feature type="non-terminal residue" evidence="1">
    <location>
        <position position="1"/>
    </location>
</feature>
<name>A0A0C9SY62_PAXIN</name>